<comment type="caution">
    <text evidence="1">The sequence shown here is derived from an EMBL/GenBank/DDBJ whole genome shotgun (WGS) entry which is preliminary data.</text>
</comment>
<dbReference type="AlphaFoldDB" id="A0A4Z2C686"/>
<evidence type="ECO:0008006" key="3">
    <source>
        <dbReference type="Google" id="ProtNLM"/>
    </source>
</evidence>
<organism evidence="1 2">
    <name type="scientific">Takifugu bimaculatus</name>
    <dbReference type="NCBI Taxonomy" id="433685"/>
    <lineage>
        <taxon>Eukaryota</taxon>
        <taxon>Metazoa</taxon>
        <taxon>Chordata</taxon>
        <taxon>Craniata</taxon>
        <taxon>Vertebrata</taxon>
        <taxon>Euteleostomi</taxon>
        <taxon>Actinopterygii</taxon>
        <taxon>Neopterygii</taxon>
        <taxon>Teleostei</taxon>
        <taxon>Neoteleostei</taxon>
        <taxon>Acanthomorphata</taxon>
        <taxon>Eupercaria</taxon>
        <taxon>Tetraodontiformes</taxon>
        <taxon>Tetradontoidea</taxon>
        <taxon>Tetraodontidae</taxon>
        <taxon>Takifugu</taxon>
    </lineage>
</organism>
<name>A0A4Z2C686_9TELE</name>
<dbReference type="EMBL" id="SWLE01000005">
    <property type="protein sequence ID" value="TNM99717.1"/>
    <property type="molecule type" value="Genomic_DNA"/>
</dbReference>
<reference evidence="1 2" key="1">
    <citation type="submission" date="2019-04" db="EMBL/GenBank/DDBJ databases">
        <title>The sequence and de novo assembly of Takifugu bimaculatus genome using PacBio and Hi-C technologies.</title>
        <authorList>
            <person name="Xu P."/>
            <person name="Liu B."/>
            <person name="Zhou Z."/>
        </authorList>
    </citation>
    <scope>NUCLEOTIDE SEQUENCE [LARGE SCALE GENOMIC DNA]</scope>
    <source>
        <strain evidence="1">TB-2018</strain>
        <tissue evidence="1">Muscle</tissue>
    </source>
</reference>
<dbReference type="Proteomes" id="UP000516260">
    <property type="component" value="Chromosome 13"/>
</dbReference>
<evidence type="ECO:0000313" key="2">
    <source>
        <dbReference type="Proteomes" id="UP000516260"/>
    </source>
</evidence>
<sequence>MHCIQQHTFGLARYTYMLLSSLCHGNKRPVAQMYTQGQFESPSTQGAILNFNLVDSHGQIIGYSKVERMASLYNIHLRTGCFCNTGACQYFLGITDQQMKRNVQAGHVCWRQH</sequence>
<dbReference type="InterPro" id="IPR015422">
    <property type="entry name" value="PyrdxlP-dep_Trfase_small"/>
</dbReference>
<protein>
    <recommendedName>
        <fullName evidence="3">Aminotransferase class V domain-containing protein</fullName>
    </recommendedName>
</protein>
<keyword evidence="2" id="KW-1185">Reference proteome</keyword>
<dbReference type="Gene3D" id="3.90.1150.10">
    <property type="entry name" value="Aspartate Aminotransferase, domain 1"/>
    <property type="match status" value="1"/>
</dbReference>
<gene>
    <name evidence="1" type="ORF">fugu_012750</name>
</gene>
<accession>A0A4Z2C686</accession>
<proteinExistence type="predicted"/>
<evidence type="ECO:0000313" key="1">
    <source>
        <dbReference type="EMBL" id="TNM99717.1"/>
    </source>
</evidence>